<gene>
    <name evidence="2" type="ORF">K461DRAFT_316641</name>
</gene>
<evidence type="ECO:0000256" key="1">
    <source>
        <dbReference type="SAM" id="MobiDB-lite"/>
    </source>
</evidence>
<name>A0A9P4IPK7_9PEZI</name>
<dbReference type="OrthoDB" id="3913483at2759"/>
<feature type="region of interest" description="Disordered" evidence="1">
    <location>
        <begin position="160"/>
        <end position="197"/>
    </location>
</feature>
<dbReference type="EMBL" id="ML996095">
    <property type="protein sequence ID" value="KAF2147757.1"/>
    <property type="molecule type" value="Genomic_DNA"/>
</dbReference>
<sequence>MTPLNPITQLELNDTQILAVTVICDAILDITNTTPASALLRLNEALNGLHDAFDAIVYAGGQIPEQAKSLIRLDLNARSRPGNNSSALHSGPRHEPPSIPQGSQKPLLGAKKGPPSIREDRLSNYDTFSNVSNGPAYWQDFHSDPDLAYLKSHSVYRSVSTPKGSLSSAKQDPPSIGKAQGLFPNDRSNPTAEQGYPYHAQSTAKPMDKVYAEWSHTNGHTFSPNALLERRADIPLPSQANLVSDWVGIEQLDRQRSVNELIATSTYFRTVLSRQ</sequence>
<organism evidence="2 3">
    <name type="scientific">Myriangium duriaei CBS 260.36</name>
    <dbReference type="NCBI Taxonomy" id="1168546"/>
    <lineage>
        <taxon>Eukaryota</taxon>
        <taxon>Fungi</taxon>
        <taxon>Dikarya</taxon>
        <taxon>Ascomycota</taxon>
        <taxon>Pezizomycotina</taxon>
        <taxon>Dothideomycetes</taxon>
        <taxon>Dothideomycetidae</taxon>
        <taxon>Myriangiales</taxon>
        <taxon>Myriangiaceae</taxon>
        <taxon>Myriangium</taxon>
    </lineage>
</organism>
<feature type="region of interest" description="Disordered" evidence="1">
    <location>
        <begin position="81"/>
        <end position="124"/>
    </location>
</feature>
<comment type="caution">
    <text evidence="2">The sequence shown here is derived from an EMBL/GenBank/DDBJ whole genome shotgun (WGS) entry which is preliminary data.</text>
</comment>
<keyword evidence="3" id="KW-1185">Reference proteome</keyword>
<reference evidence="2" key="1">
    <citation type="journal article" date="2020" name="Stud. Mycol.">
        <title>101 Dothideomycetes genomes: a test case for predicting lifestyles and emergence of pathogens.</title>
        <authorList>
            <person name="Haridas S."/>
            <person name="Albert R."/>
            <person name="Binder M."/>
            <person name="Bloem J."/>
            <person name="Labutti K."/>
            <person name="Salamov A."/>
            <person name="Andreopoulos B."/>
            <person name="Baker S."/>
            <person name="Barry K."/>
            <person name="Bills G."/>
            <person name="Bluhm B."/>
            <person name="Cannon C."/>
            <person name="Castanera R."/>
            <person name="Culley D."/>
            <person name="Daum C."/>
            <person name="Ezra D."/>
            <person name="Gonzalez J."/>
            <person name="Henrissat B."/>
            <person name="Kuo A."/>
            <person name="Liang C."/>
            <person name="Lipzen A."/>
            <person name="Lutzoni F."/>
            <person name="Magnuson J."/>
            <person name="Mondo S."/>
            <person name="Nolan M."/>
            <person name="Ohm R."/>
            <person name="Pangilinan J."/>
            <person name="Park H.-J."/>
            <person name="Ramirez L."/>
            <person name="Alfaro M."/>
            <person name="Sun H."/>
            <person name="Tritt A."/>
            <person name="Yoshinaga Y."/>
            <person name="Zwiers L.-H."/>
            <person name="Turgeon B."/>
            <person name="Goodwin S."/>
            <person name="Spatafora J."/>
            <person name="Crous P."/>
            <person name="Grigoriev I."/>
        </authorList>
    </citation>
    <scope>NUCLEOTIDE SEQUENCE</scope>
    <source>
        <strain evidence="2">CBS 260.36</strain>
    </source>
</reference>
<evidence type="ECO:0000313" key="3">
    <source>
        <dbReference type="Proteomes" id="UP000799439"/>
    </source>
</evidence>
<dbReference type="Proteomes" id="UP000799439">
    <property type="component" value="Unassembled WGS sequence"/>
</dbReference>
<evidence type="ECO:0000313" key="2">
    <source>
        <dbReference type="EMBL" id="KAF2147757.1"/>
    </source>
</evidence>
<dbReference type="AlphaFoldDB" id="A0A9P4IPK7"/>
<protein>
    <submittedName>
        <fullName evidence="2">Uncharacterized protein</fullName>
    </submittedName>
</protein>
<feature type="compositionally biased region" description="Polar residues" evidence="1">
    <location>
        <begin position="160"/>
        <end position="170"/>
    </location>
</feature>
<accession>A0A9P4IPK7</accession>
<proteinExistence type="predicted"/>